<dbReference type="Gene3D" id="3.30.420.10">
    <property type="entry name" value="Ribonuclease H-like superfamily/Ribonuclease H"/>
    <property type="match status" value="1"/>
</dbReference>
<dbReference type="AlphaFoldDB" id="A0AAY5L1N2"/>
<dbReference type="GO" id="GO:0006313">
    <property type="term" value="P:DNA transposition"/>
    <property type="evidence" value="ECO:0007669"/>
    <property type="project" value="InterPro"/>
</dbReference>
<reference evidence="2" key="3">
    <citation type="submission" date="2025-09" db="UniProtKB">
        <authorList>
            <consortium name="Ensembl"/>
        </authorList>
    </citation>
    <scope>IDENTIFICATION</scope>
</reference>
<dbReference type="Proteomes" id="UP000265140">
    <property type="component" value="Chromosome 11"/>
</dbReference>
<name>A0AAY5L1N2_ESOLU</name>
<dbReference type="Ensembl" id="ENSELUT00000109305.1">
    <property type="protein sequence ID" value="ENSELUP00000094911.1"/>
    <property type="gene ID" value="ENSELUG00000035992.1"/>
</dbReference>
<dbReference type="InterPro" id="IPR052338">
    <property type="entry name" value="Transposase_5"/>
</dbReference>
<dbReference type="GO" id="GO:0015074">
    <property type="term" value="P:DNA integration"/>
    <property type="evidence" value="ECO:0007669"/>
    <property type="project" value="InterPro"/>
</dbReference>
<dbReference type="GO" id="GO:0003677">
    <property type="term" value="F:DNA binding"/>
    <property type="evidence" value="ECO:0007669"/>
    <property type="project" value="InterPro"/>
</dbReference>
<accession>A0AAY5L1N2</accession>
<protein>
    <recommendedName>
        <fullName evidence="1">Transposase Tc1-like domain-containing protein</fullName>
    </recommendedName>
</protein>
<evidence type="ECO:0000313" key="3">
    <source>
        <dbReference type="Proteomes" id="UP000265140"/>
    </source>
</evidence>
<dbReference type="PANTHER" id="PTHR23022">
    <property type="entry name" value="TRANSPOSABLE ELEMENT-RELATED"/>
    <property type="match status" value="1"/>
</dbReference>
<evidence type="ECO:0000313" key="2">
    <source>
        <dbReference type="Ensembl" id="ENSELUP00000094911.1"/>
    </source>
</evidence>
<dbReference type="InterPro" id="IPR002492">
    <property type="entry name" value="Transposase_Tc1-like"/>
</dbReference>
<feature type="domain" description="Transposase Tc1-like" evidence="1">
    <location>
        <begin position="4"/>
        <end position="67"/>
    </location>
</feature>
<organism evidence="2 3">
    <name type="scientific">Esox lucius</name>
    <name type="common">Northern pike</name>
    <dbReference type="NCBI Taxonomy" id="8010"/>
    <lineage>
        <taxon>Eukaryota</taxon>
        <taxon>Metazoa</taxon>
        <taxon>Chordata</taxon>
        <taxon>Craniata</taxon>
        <taxon>Vertebrata</taxon>
        <taxon>Euteleostomi</taxon>
        <taxon>Actinopterygii</taxon>
        <taxon>Neopterygii</taxon>
        <taxon>Teleostei</taxon>
        <taxon>Protacanthopterygii</taxon>
        <taxon>Esociformes</taxon>
        <taxon>Esocidae</taxon>
        <taxon>Esox</taxon>
    </lineage>
</organism>
<dbReference type="PANTHER" id="PTHR23022:SF134">
    <property type="entry name" value="TRANSPOSABLE ELEMENT TC1 TRANSPOSASE"/>
    <property type="match status" value="1"/>
</dbReference>
<sequence length="177" mass="20213">MSLNHRRMTSSDLQKEWQTAAGVECTVRTVRNRLQGAGLKSCKARKKPFINEKQRRARLKFAKDHKDWTVEEWRNLIFSDKSHFQLCPTPGHLMVRLRPGEAYKPQCLAPTVKFGGGLVMIWGCFSKAGIRKICLCEGGINQAKVILEEHLLPSALTMFPNSEITCRRQLVMFISLL</sequence>
<keyword evidence="3" id="KW-1185">Reference proteome</keyword>
<reference evidence="2 3" key="1">
    <citation type="submission" date="2020-02" db="EMBL/GenBank/DDBJ databases">
        <title>Esox lucius (northern pike) genome, fEsoLuc1, primary haplotype.</title>
        <authorList>
            <person name="Myers G."/>
            <person name="Karagic N."/>
            <person name="Meyer A."/>
            <person name="Pippel M."/>
            <person name="Reichard M."/>
            <person name="Winkler S."/>
            <person name="Tracey A."/>
            <person name="Sims Y."/>
            <person name="Howe K."/>
            <person name="Rhie A."/>
            <person name="Formenti G."/>
            <person name="Durbin R."/>
            <person name="Fedrigo O."/>
            <person name="Jarvis E.D."/>
        </authorList>
    </citation>
    <scope>NUCLEOTIDE SEQUENCE [LARGE SCALE GENOMIC DNA]</scope>
</reference>
<proteinExistence type="predicted"/>
<dbReference type="GeneTree" id="ENSGT01150000286900"/>
<dbReference type="InterPro" id="IPR036397">
    <property type="entry name" value="RNaseH_sf"/>
</dbReference>
<dbReference type="Pfam" id="PF01498">
    <property type="entry name" value="HTH_Tnp_Tc3_2"/>
    <property type="match status" value="1"/>
</dbReference>
<reference evidence="2" key="2">
    <citation type="submission" date="2025-08" db="UniProtKB">
        <authorList>
            <consortium name="Ensembl"/>
        </authorList>
    </citation>
    <scope>IDENTIFICATION</scope>
</reference>
<evidence type="ECO:0000259" key="1">
    <source>
        <dbReference type="Pfam" id="PF01498"/>
    </source>
</evidence>